<gene>
    <name evidence="3" type="ORF">LG34_05220</name>
</gene>
<dbReference type="InterPro" id="IPR042047">
    <property type="entry name" value="SleB_dom1"/>
</dbReference>
<dbReference type="Proteomes" id="UP000245288">
    <property type="component" value="Unassembled WGS sequence"/>
</dbReference>
<feature type="chain" id="PRO_5016047388" description="SH3b domain-containing protein" evidence="1">
    <location>
        <begin position="30"/>
        <end position="381"/>
    </location>
</feature>
<sequence>MKFRKVIESGIITAALALTSVTTAVSASAAETGTTTESATVNANVADRVSQAASTGVQSVQIIQQNAQAAAEAAEWADKMLVTVDKDSSLNIRKEASADAEVVGKFYAGSGAEVLETGDEWTKVKSGDVEGYVNNAYCVFGEDAHTYAEENCETKATANADGIRVREASNTDAKILDVIDSGASLTVNTDAEEVDGWVSVDCNGTTAYVAADYVDVALNIDDAVSMEEIRAREAAAAQKAAQEAAAQAGNSNSGSDSAAVTTSSEAVSASSSDTQLLAAIIQCEAGGEPYSGQLAVGAVVMNRVKSGSFPNSISGVIYQSGQFTPASSGKLARVLSSGNISSSCYQAAAEALSGADNTGGAKYFHAGTSGSGTVIGSQIFY</sequence>
<dbReference type="SMART" id="SM00287">
    <property type="entry name" value="SH3b"/>
    <property type="match status" value="2"/>
</dbReference>
<dbReference type="PROSITE" id="PS51781">
    <property type="entry name" value="SH3B"/>
    <property type="match status" value="2"/>
</dbReference>
<dbReference type="GO" id="GO:0016787">
    <property type="term" value="F:hydrolase activity"/>
    <property type="evidence" value="ECO:0007669"/>
    <property type="project" value="InterPro"/>
</dbReference>
<evidence type="ECO:0000256" key="1">
    <source>
        <dbReference type="SAM" id="SignalP"/>
    </source>
</evidence>
<dbReference type="InterPro" id="IPR011105">
    <property type="entry name" value="Cell_wall_hydrolase_SleB"/>
</dbReference>
<proteinExistence type="predicted"/>
<dbReference type="EMBL" id="JRFU01000054">
    <property type="protein sequence ID" value="PWE87220.1"/>
    <property type="molecule type" value="Genomic_DNA"/>
</dbReference>
<evidence type="ECO:0000313" key="4">
    <source>
        <dbReference type="Proteomes" id="UP000245288"/>
    </source>
</evidence>
<dbReference type="Gene3D" id="2.30.30.40">
    <property type="entry name" value="SH3 Domains"/>
    <property type="match status" value="2"/>
</dbReference>
<keyword evidence="4" id="KW-1185">Reference proteome</keyword>
<dbReference type="Pfam" id="PF07486">
    <property type="entry name" value="Hydrolase_2"/>
    <property type="match status" value="1"/>
</dbReference>
<dbReference type="RefSeq" id="WP_109215120.1">
    <property type="nucleotide sequence ID" value="NZ_CABMEW010000001.1"/>
</dbReference>
<reference evidence="3 4" key="1">
    <citation type="submission" date="2014-09" db="EMBL/GenBank/DDBJ databases">
        <title>Butyrate-producing bacteria isolated from human gut.</title>
        <authorList>
            <person name="Zhang Q."/>
            <person name="Zhao L."/>
        </authorList>
    </citation>
    <scope>NUCLEOTIDE SEQUENCE [LARGE SCALE GENOMIC DNA]</scope>
    <source>
        <strain evidence="3 4">21</strain>
    </source>
</reference>
<dbReference type="InterPro" id="IPR052354">
    <property type="entry name" value="Cell_Wall_Dynamics_Protein"/>
</dbReference>
<organism evidence="3 4">
    <name type="scientific">Eubacterium ramulus</name>
    <dbReference type="NCBI Taxonomy" id="39490"/>
    <lineage>
        <taxon>Bacteria</taxon>
        <taxon>Bacillati</taxon>
        <taxon>Bacillota</taxon>
        <taxon>Clostridia</taxon>
        <taxon>Eubacteriales</taxon>
        <taxon>Eubacteriaceae</taxon>
        <taxon>Eubacterium</taxon>
    </lineage>
</organism>
<evidence type="ECO:0000313" key="3">
    <source>
        <dbReference type="EMBL" id="PWE87220.1"/>
    </source>
</evidence>
<dbReference type="Gene3D" id="1.10.10.2520">
    <property type="entry name" value="Cell wall hydrolase SleB, domain 1"/>
    <property type="match status" value="1"/>
</dbReference>
<feature type="domain" description="SH3b" evidence="2">
    <location>
        <begin position="153"/>
        <end position="218"/>
    </location>
</feature>
<protein>
    <recommendedName>
        <fullName evidence="2">SH3b domain-containing protein</fullName>
    </recommendedName>
</protein>
<comment type="caution">
    <text evidence="3">The sequence shown here is derived from an EMBL/GenBank/DDBJ whole genome shotgun (WGS) entry which is preliminary data.</text>
</comment>
<feature type="signal peptide" evidence="1">
    <location>
        <begin position="1"/>
        <end position="29"/>
    </location>
</feature>
<dbReference type="AlphaFoldDB" id="A0A2V1JQI4"/>
<keyword evidence="1" id="KW-0732">Signal</keyword>
<evidence type="ECO:0000259" key="2">
    <source>
        <dbReference type="PROSITE" id="PS51781"/>
    </source>
</evidence>
<dbReference type="InterPro" id="IPR003646">
    <property type="entry name" value="SH3-like_bac-type"/>
</dbReference>
<dbReference type="Pfam" id="PF08239">
    <property type="entry name" value="SH3_3"/>
    <property type="match status" value="2"/>
</dbReference>
<feature type="domain" description="SH3b" evidence="2">
    <location>
        <begin position="77"/>
        <end position="142"/>
    </location>
</feature>
<dbReference type="PANTHER" id="PTHR34408">
    <property type="entry name" value="FAMILY PROTEIN, PUTATIVE-RELATED"/>
    <property type="match status" value="1"/>
</dbReference>
<dbReference type="OrthoDB" id="9785345at2"/>
<dbReference type="PANTHER" id="PTHR34408:SF1">
    <property type="entry name" value="GLYCOSYL HYDROLASE FAMILY 19 DOMAIN-CONTAINING PROTEIN HI_1415"/>
    <property type="match status" value="1"/>
</dbReference>
<accession>A0A2V1JQI4</accession>
<name>A0A2V1JQI4_EUBRA</name>